<evidence type="ECO:0000256" key="1">
    <source>
        <dbReference type="SAM" id="MobiDB-lite"/>
    </source>
</evidence>
<name>A0A0F9A8F2_9ZZZZ</name>
<keyword evidence="2" id="KW-1133">Transmembrane helix</keyword>
<evidence type="ECO:0000313" key="3">
    <source>
        <dbReference type="EMBL" id="KKL05824.1"/>
    </source>
</evidence>
<protein>
    <submittedName>
        <fullName evidence="3">Uncharacterized protein</fullName>
    </submittedName>
</protein>
<gene>
    <name evidence="3" type="ORF">LCGC14_2602180</name>
</gene>
<organism evidence="3">
    <name type="scientific">marine sediment metagenome</name>
    <dbReference type="NCBI Taxonomy" id="412755"/>
    <lineage>
        <taxon>unclassified sequences</taxon>
        <taxon>metagenomes</taxon>
        <taxon>ecological metagenomes</taxon>
    </lineage>
</organism>
<evidence type="ECO:0000256" key="2">
    <source>
        <dbReference type="SAM" id="Phobius"/>
    </source>
</evidence>
<comment type="caution">
    <text evidence="3">The sequence shown here is derived from an EMBL/GenBank/DDBJ whole genome shotgun (WGS) entry which is preliminary data.</text>
</comment>
<keyword evidence="2" id="KW-0812">Transmembrane</keyword>
<keyword evidence="2" id="KW-0472">Membrane</keyword>
<accession>A0A0F9A8F2</accession>
<proteinExistence type="predicted"/>
<dbReference type="AlphaFoldDB" id="A0A0F9A8F2"/>
<feature type="transmembrane region" description="Helical" evidence="2">
    <location>
        <begin position="21"/>
        <end position="42"/>
    </location>
</feature>
<feature type="region of interest" description="Disordered" evidence="1">
    <location>
        <begin position="50"/>
        <end position="119"/>
    </location>
</feature>
<feature type="compositionally biased region" description="Polar residues" evidence="1">
    <location>
        <begin position="70"/>
        <end position="88"/>
    </location>
</feature>
<reference evidence="3" key="1">
    <citation type="journal article" date="2015" name="Nature">
        <title>Complex archaea that bridge the gap between prokaryotes and eukaryotes.</title>
        <authorList>
            <person name="Spang A."/>
            <person name="Saw J.H."/>
            <person name="Jorgensen S.L."/>
            <person name="Zaremba-Niedzwiedzka K."/>
            <person name="Martijn J."/>
            <person name="Lind A.E."/>
            <person name="van Eijk R."/>
            <person name="Schleper C."/>
            <person name="Guy L."/>
            <person name="Ettema T.J."/>
        </authorList>
    </citation>
    <scope>NUCLEOTIDE SEQUENCE</scope>
</reference>
<sequence>MVGKRIHTGGATSGCKGARAITALAPVFALALVFTIAAPVGFDSGFGEKSAVAAGKGNGPDKDKGGGKGSNTTPEEQASQIEQDSTCVTCLLESDGGEVAEKTSPQTPLLPEDENADRNQVIRELAGLPEESALSEEEELEAIRSGWSTWRTADGPRTITSQ</sequence>
<dbReference type="EMBL" id="LAZR01043961">
    <property type="protein sequence ID" value="KKL05824.1"/>
    <property type="molecule type" value="Genomic_DNA"/>
</dbReference>